<feature type="compositionally biased region" description="Polar residues" evidence="1">
    <location>
        <begin position="94"/>
        <end position="106"/>
    </location>
</feature>
<feature type="region of interest" description="Disordered" evidence="1">
    <location>
        <begin position="200"/>
        <end position="226"/>
    </location>
</feature>
<protein>
    <submittedName>
        <fullName evidence="2">Uncharacterized protein</fullName>
    </submittedName>
</protein>
<dbReference type="Proteomes" id="UP000702209">
    <property type="component" value="Unassembled WGS sequence"/>
</dbReference>
<sequence>MNRWNEVLRRVHELNAAVKPNDAQAALTQLIAQCSDEELVLLGSRIESAITTFLPKRQRRLNEVLRERRERRTAPAEVLAVEQRPEAEVPATDEPSTQRASSPSINSRLSRIEHLNRAVQPRLAEAEFRELLQSLDPAELSRHVRELRVSIASFLPKRQRLLTEILDAGLREADREIESDGVVVGPELLRTPVPASRTRMPAHVVPAPGTARPRPGPPATDGRAVSGVTRQRVPLAYSKNRLSEELEDLGNRHIFQWATCYRDVLSRYFDDFLVELGSCDRPGPWLNLMKASLSHHAAEIFRRGYVYQTENNVVRPHYAITKSLTGLQRFLDLPLEFYSARLAEAHHASAARSLRQLCSAMASGILIGYSNTKFDQIGSNVLPRFSGAWVHVLPFLTSEDLRELMGNLQAGLLLDGIHDSVLPFARALDLLLTKDPDAAPLPALSQYSDSNRRLEISLQLPPKAAGSRRIEVLCYLDERHVDRLLIEEAAGRAVGVVIAPLRADLRIELLAIERLSDIVVPTGGLGEEPQTRLVALLEDLLYETNSASGNRPIDFNYAAEFPLESPFLSRYSHVYRTSVRRLMQSFERRNGVRLWCSVRRSGKTTACSYDLGSTSAQSVVVAQTCDPTGQIADGGAFYRKIQQALDSGRRLQHDFVEVAVTECLVAQPDVRVILVLDEYETLFGALRTAMEKDPGIRYTVVQPLLNQLVSFTRDNLLIFVGQRPDAHWILTDQNQLSPVVIHDPFPLFDHGPASRSVSEFDELVRKIMSGHVDLDPEFIDRVYAETGGHPFLTGKLLVSFWAWLIENQRPASSLAPARPQLFMEFTESCLGHRSIAQNYLYEMFRKAAADHLSPVGREKEPWLHAVYSVLRNLVLSSPESFSVPHHQFVELAERTGDLVSPEDLLSTASRANFLVHQDGMVRPRIPLLGRIAAAVRAT</sequence>
<proteinExistence type="predicted"/>
<evidence type="ECO:0000313" key="2">
    <source>
        <dbReference type="EMBL" id="MBF6302054.1"/>
    </source>
</evidence>
<evidence type="ECO:0000256" key="1">
    <source>
        <dbReference type="SAM" id="MobiDB-lite"/>
    </source>
</evidence>
<feature type="compositionally biased region" description="Low complexity" evidence="1">
    <location>
        <begin position="206"/>
        <end position="224"/>
    </location>
</feature>
<gene>
    <name evidence="2" type="ORF">IU459_31585</name>
</gene>
<name>A0ABS0D4G1_9NOCA</name>
<keyword evidence="3" id="KW-1185">Reference proteome</keyword>
<evidence type="ECO:0000313" key="3">
    <source>
        <dbReference type="Proteomes" id="UP000702209"/>
    </source>
</evidence>
<comment type="caution">
    <text evidence="2">The sequence shown here is derived from an EMBL/GenBank/DDBJ whole genome shotgun (WGS) entry which is preliminary data.</text>
</comment>
<reference evidence="2 3" key="1">
    <citation type="submission" date="2020-10" db="EMBL/GenBank/DDBJ databases">
        <title>Identification of Nocardia species via Next-generation sequencing and recognition of intraspecies genetic diversity.</title>
        <authorList>
            <person name="Li P."/>
            <person name="Li P."/>
            <person name="Lu B."/>
        </authorList>
    </citation>
    <scope>NUCLEOTIDE SEQUENCE [LARGE SCALE GENOMIC DNA]</scope>
    <source>
        <strain evidence="2 3">BJ06-0157</strain>
    </source>
</reference>
<dbReference type="EMBL" id="JADLQX010000036">
    <property type="protein sequence ID" value="MBF6302054.1"/>
    <property type="molecule type" value="Genomic_DNA"/>
</dbReference>
<dbReference type="RefSeq" id="WP_195133251.1">
    <property type="nucleotide sequence ID" value="NZ_JADLQX010000036.1"/>
</dbReference>
<organism evidence="2 3">
    <name type="scientific">Nocardia amamiensis</name>
    <dbReference type="NCBI Taxonomy" id="404578"/>
    <lineage>
        <taxon>Bacteria</taxon>
        <taxon>Bacillati</taxon>
        <taxon>Actinomycetota</taxon>
        <taxon>Actinomycetes</taxon>
        <taxon>Mycobacteriales</taxon>
        <taxon>Nocardiaceae</taxon>
        <taxon>Nocardia</taxon>
    </lineage>
</organism>
<feature type="region of interest" description="Disordered" evidence="1">
    <location>
        <begin position="83"/>
        <end position="106"/>
    </location>
</feature>
<accession>A0ABS0D4G1</accession>